<gene>
    <name evidence="1" type="ORF">VB248_14785</name>
</gene>
<dbReference type="RefSeq" id="WP_323297569.1">
    <property type="nucleotide sequence ID" value="NZ_JAYFUM010000017.1"/>
</dbReference>
<dbReference type="EMBL" id="JAYFUM010000017">
    <property type="protein sequence ID" value="MEA5140415.1"/>
    <property type="molecule type" value="Genomic_DNA"/>
</dbReference>
<evidence type="ECO:0000313" key="1">
    <source>
        <dbReference type="EMBL" id="MEA5140415.1"/>
    </source>
</evidence>
<sequence length="90" mass="10686">MMVATQNNKTDELLNQTKVLIESAKNFIHSEGRVIELSDWLTIKNYCKKYNIAEESLVTNWIRRGIIPENDIRVFPEFNNIRLIRDKTYK</sequence>
<organism evidence="1 2">
    <name type="scientific">Arcicella rigui</name>
    <dbReference type="NCBI Taxonomy" id="797020"/>
    <lineage>
        <taxon>Bacteria</taxon>
        <taxon>Pseudomonadati</taxon>
        <taxon>Bacteroidota</taxon>
        <taxon>Cytophagia</taxon>
        <taxon>Cytophagales</taxon>
        <taxon>Flectobacillaceae</taxon>
        <taxon>Arcicella</taxon>
    </lineage>
</organism>
<evidence type="ECO:0008006" key="3">
    <source>
        <dbReference type="Google" id="ProtNLM"/>
    </source>
</evidence>
<keyword evidence="2" id="KW-1185">Reference proteome</keyword>
<dbReference type="Proteomes" id="UP001302949">
    <property type="component" value="Unassembled WGS sequence"/>
</dbReference>
<protein>
    <recommendedName>
        <fullName evidence="3">Helix-turn-helix domain-containing protein</fullName>
    </recommendedName>
</protein>
<proteinExistence type="predicted"/>
<reference evidence="1 2" key="1">
    <citation type="submission" date="2023-12" db="EMBL/GenBank/DDBJ databases">
        <title>Novel species of the genus Arcicella isolated from rivers.</title>
        <authorList>
            <person name="Lu H."/>
        </authorList>
    </citation>
    <scope>NUCLEOTIDE SEQUENCE [LARGE SCALE GENOMIC DNA]</scope>
    <source>
        <strain evidence="1 2">KCTC 23307</strain>
    </source>
</reference>
<accession>A0ABU5QC35</accession>
<evidence type="ECO:0000313" key="2">
    <source>
        <dbReference type="Proteomes" id="UP001302949"/>
    </source>
</evidence>
<comment type="caution">
    <text evidence="1">The sequence shown here is derived from an EMBL/GenBank/DDBJ whole genome shotgun (WGS) entry which is preliminary data.</text>
</comment>
<name>A0ABU5QC35_9BACT</name>